<dbReference type="OrthoDB" id="6500128at2759"/>
<dbReference type="InterPro" id="IPR036640">
    <property type="entry name" value="ABC1_TM_sf"/>
</dbReference>
<dbReference type="InterPro" id="IPR011527">
    <property type="entry name" value="ABC1_TM_dom"/>
</dbReference>
<keyword evidence="9 11" id="KW-0472">Membrane</keyword>
<feature type="transmembrane region" description="Helical" evidence="11">
    <location>
        <begin position="39"/>
        <end position="61"/>
    </location>
</feature>
<dbReference type="FunFam" id="3.40.50.300:FF:000240">
    <property type="entry name" value="ABC transporter B family member 20"/>
    <property type="match status" value="1"/>
</dbReference>
<dbReference type="GO" id="GO:0005524">
    <property type="term" value="F:ATP binding"/>
    <property type="evidence" value="ECO:0007669"/>
    <property type="project" value="UniProtKB-KW"/>
</dbReference>
<keyword evidence="8 11" id="KW-1133">Transmembrane helix</keyword>
<dbReference type="InterPro" id="IPR017871">
    <property type="entry name" value="ABC_transporter-like_CS"/>
</dbReference>
<feature type="transmembrane region" description="Helical" evidence="11">
    <location>
        <begin position="848"/>
        <end position="865"/>
    </location>
</feature>
<feature type="transmembrane region" description="Helical" evidence="11">
    <location>
        <begin position="807"/>
        <end position="828"/>
    </location>
</feature>
<keyword evidence="4 11" id="KW-0812">Transmembrane</keyword>
<dbReference type="GO" id="GO:0009636">
    <property type="term" value="P:response to toxic substance"/>
    <property type="evidence" value="ECO:0007669"/>
    <property type="project" value="UniProtKB-ARBA"/>
</dbReference>
<dbReference type="Gene3D" id="1.20.1560.10">
    <property type="entry name" value="ABC transporter type 1, transmembrane domain"/>
    <property type="match status" value="2"/>
</dbReference>
<evidence type="ECO:0000256" key="3">
    <source>
        <dbReference type="ARBA" id="ARBA00022448"/>
    </source>
</evidence>
<evidence type="ECO:0000256" key="10">
    <source>
        <dbReference type="ARBA" id="ARBA00023180"/>
    </source>
</evidence>
<dbReference type="PANTHER" id="PTHR43394">
    <property type="entry name" value="ATP-DEPENDENT PERMEASE MDL1, MITOCHONDRIAL"/>
    <property type="match status" value="1"/>
</dbReference>
<evidence type="ECO:0000256" key="4">
    <source>
        <dbReference type="ARBA" id="ARBA00022692"/>
    </source>
</evidence>
<feature type="transmembrane region" description="Helical" evidence="11">
    <location>
        <begin position="929"/>
        <end position="947"/>
    </location>
</feature>
<dbReference type="GO" id="GO:0015421">
    <property type="term" value="F:ABC-type oligopeptide transporter activity"/>
    <property type="evidence" value="ECO:0007669"/>
    <property type="project" value="TreeGrafter"/>
</dbReference>
<dbReference type="InterPro" id="IPR039421">
    <property type="entry name" value="Type_1_exporter"/>
</dbReference>
<organism evidence="14 15">
    <name type="scientific">Meloidogyne enterolobii</name>
    <name type="common">Root-knot nematode worm</name>
    <name type="synonym">Meloidogyne mayaguensis</name>
    <dbReference type="NCBI Taxonomy" id="390850"/>
    <lineage>
        <taxon>Eukaryota</taxon>
        <taxon>Metazoa</taxon>
        <taxon>Ecdysozoa</taxon>
        <taxon>Nematoda</taxon>
        <taxon>Chromadorea</taxon>
        <taxon>Rhabditida</taxon>
        <taxon>Tylenchina</taxon>
        <taxon>Tylenchomorpha</taxon>
        <taxon>Tylenchoidea</taxon>
        <taxon>Meloidogynidae</taxon>
        <taxon>Meloidogyninae</taxon>
        <taxon>Meloidogyne</taxon>
    </lineage>
</organism>
<comment type="caution">
    <text evidence="14">The sequence shown here is derived from an EMBL/GenBank/DDBJ whole genome shotgun (WGS) entry which is preliminary data.</text>
</comment>
<feature type="transmembrane region" description="Helical" evidence="11">
    <location>
        <begin position="1070"/>
        <end position="1089"/>
    </location>
</feature>
<feature type="transmembrane region" description="Helical" evidence="11">
    <location>
        <begin position="334"/>
        <end position="356"/>
    </location>
</feature>
<protein>
    <submittedName>
        <fullName evidence="14">Uncharacterized protein</fullName>
    </submittedName>
</protein>
<dbReference type="EMBL" id="CAJEWN010000066">
    <property type="protein sequence ID" value="CAD2157567.1"/>
    <property type="molecule type" value="Genomic_DNA"/>
</dbReference>
<dbReference type="SMART" id="SM00382">
    <property type="entry name" value="AAA"/>
    <property type="match status" value="2"/>
</dbReference>
<dbReference type="Pfam" id="PF00005">
    <property type="entry name" value="ABC_tran"/>
    <property type="match status" value="2"/>
</dbReference>
<keyword evidence="6" id="KW-0547">Nucleotide-binding</keyword>
<dbReference type="Gene3D" id="3.40.50.300">
    <property type="entry name" value="P-loop containing nucleotide triphosphate hydrolases"/>
    <property type="match status" value="2"/>
</dbReference>
<evidence type="ECO:0000256" key="6">
    <source>
        <dbReference type="ARBA" id="ARBA00022741"/>
    </source>
</evidence>
<keyword evidence="3" id="KW-0813">Transport</keyword>
<feature type="transmembrane region" description="Helical" evidence="11">
    <location>
        <begin position="194"/>
        <end position="214"/>
    </location>
</feature>
<dbReference type="GO" id="GO:0016887">
    <property type="term" value="F:ATP hydrolysis activity"/>
    <property type="evidence" value="ECO:0007669"/>
    <property type="project" value="InterPro"/>
</dbReference>
<sequence length="1373" mass="153563">MGKSEKFKEIKKQKENETEAESASLLDIYRLADPVDYQLIALGLLMALVQAILPPFLWFFMGNFMTYGKEEFRLNRSSELLRLSDLGLSPNESNIALWGKRQKEIDKRFQDSATPVFYAMLTLSVATFCAAFIQRLVWEISAIRQVFRAKKAYIRKLLHMDIAWLESRHSGQVASVLNDQADCIYQGMADHLPMCFFIICYMAVTISVCLYIHWQVTAFILLAIPLLICTRLVFSRWFCKTMETETQLQTKITNLVHETFSCIRTVIAFGAQRQSIGKYERLSLEHKKITEERLRASSVYNSLAQVLFTELIFTAALCFGVWRSGNENPGRLGALAINMLFLCAQSVSIGFHLNGVSTARRSAKEMQTILKEAPMIERDIPTKRSTLLKRLTRRIVPAKMAPIEKLQPKENTNQTIGRGAISFKDVHFSYPSRPDVEVIKGLSFEVAAGEHLAIVGASGSGKSTITALILRFYDPCSGSVSMDGVNLRDMDPDIVRAQIGLVSQEPVLFDGTIADNIRYGLLGASQGDVNDAARRAESWSFISALPDGMRTRVGDRGVQLSGGQKQRVAICRAVIRNPSLMIFDEATSALDTKHEGEVQKAIDAAIRGVSTITIAHRLSTIRKADRIIVLDEGRIVEQGSPQELLSNPNGQFTRMFLDQKLATLVEPKRPPPPAQDRLTELKSITGTRRDSTLGGKFSIGPADQPGFMDSLLAKRQAWTRSSVGANKKMSIGKSYSVLSMDREKLKALPVLSKKRSMLRSKPNVMEVAPEVEEEVKSYTEEDFSLPGKHTNLRAVWRLIRDFKGGHVHLALAIPITVLRGALFLLVCFEVASLLEISIVPAEQLSEKVFIVACIYVAIIIVKTMFEAVGRLSVALYGHGFCTHMRLQMFRQLLRHGVAYFDEDKNTPGRLVHRLISDTASLNRILGSKLDMLLPSLVCAFVSITIALFLNWKLALLCGFQFPAFFFVRIVEVRETSKRQRQMAEEEKKAATYTSIFLTNMPTIKAYSLQSHFHRIFCDALRPLKKSMRRQSIVSAFVFACQFSFTYILCAITLHIGEMMMLANEIGPFDYLRVVLLTQFGANYLSLLVASVSDLKKARTAAEGILNVLIEPAADMDNLSDEGFRPKFEGRLRLHRVEFRYPSRPIVPILKNISFEVKSGETLAIVGPSGCGKSTLMALMQRMYSPTRGQVLLDGYNLRQINAQYLHRVIVSVGQEPTLFSFTIRENIAFGLPDDEAGLDRVQEAAKLANIHDFIESLPKGYETEVGEFGGQLSGGQKQRIAIARAIIRKPVILLLDEATAALDSASERAVQSALDRASQHCTCIQVSHRLSSIRSADRIIVLVEGRIHEQGTHQELMANKGLYYEMNQIDQAS</sequence>
<gene>
    <name evidence="14" type="ORF">MENT_LOCUS12694</name>
</gene>
<feature type="transmembrane region" description="Helical" evidence="11">
    <location>
        <begin position="220"/>
        <end position="239"/>
    </location>
</feature>
<dbReference type="PROSITE" id="PS50929">
    <property type="entry name" value="ABC_TM1F"/>
    <property type="match status" value="2"/>
</dbReference>
<feature type="transmembrane region" description="Helical" evidence="11">
    <location>
        <begin position="953"/>
        <end position="970"/>
    </location>
</feature>
<evidence type="ECO:0000256" key="11">
    <source>
        <dbReference type="SAM" id="Phobius"/>
    </source>
</evidence>
<evidence type="ECO:0000259" key="13">
    <source>
        <dbReference type="PROSITE" id="PS50929"/>
    </source>
</evidence>
<feature type="transmembrane region" description="Helical" evidence="11">
    <location>
        <begin position="303"/>
        <end position="322"/>
    </location>
</feature>
<feature type="transmembrane region" description="Helical" evidence="11">
    <location>
        <begin position="1031"/>
        <end position="1055"/>
    </location>
</feature>
<dbReference type="PROSITE" id="PS00211">
    <property type="entry name" value="ABC_TRANSPORTER_1"/>
    <property type="match status" value="2"/>
</dbReference>
<evidence type="ECO:0000313" key="15">
    <source>
        <dbReference type="Proteomes" id="UP000580250"/>
    </source>
</evidence>
<proteinExistence type="inferred from homology"/>
<evidence type="ECO:0000256" key="9">
    <source>
        <dbReference type="ARBA" id="ARBA00023136"/>
    </source>
</evidence>
<dbReference type="CDD" id="cd03249">
    <property type="entry name" value="ABC_MTABC3_MDL1_MDL2"/>
    <property type="match status" value="1"/>
</dbReference>
<keyword evidence="7" id="KW-0067">ATP-binding</keyword>
<name>A0A6V7UHY0_MELEN</name>
<accession>A0A6V7UHY0</accession>
<feature type="domain" description="ABC transporter" evidence="12">
    <location>
        <begin position="421"/>
        <end position="657"/>
    </location>
</feature>
<dbReference type="Proteomes" id="UP000580250">
    <property type="component" value="Unassembled WGS sequence"/>
</dbReference>
<comment type="subcellular location">
    <subcellularLocation>
        <location evidence="1">Membrane</location>
        <topology evidence="1">Multi-pass membrane protein</topology>
    </subcellularLocation>
</comment>
<feature type="domain" description="ABC transmembrane type-1" evidence="13">
    <location>
        <begin position="41"/>
        <end position="358"/>
    </location>
</feature>
<feature type="domain" description="ABC transmembrane type-1" evidence="13">
    <location>
        <begin position="810"/>
        <end position="1096"/>
    </location>
</feature>
<dbReference type="InterPro" id="IPR003439">
    <property type="entry name" value="ABC_transporter-like_ATP-bd"/>
</dbReference>
<feature type="domain" description="ABC transporter" evidence="12">
    <location>
        <begin position="1131"/>
        <end position="1369"/>
    </location>
</feature>
<evidence type="ECO:0000256" key="7">
    <source>
        <dbReference type="ARBA" id="ARBA00022840"/>
    </source>
</evidence>
<dbReference type="FunFam" id="3.40.50.300:FF:001370">
    <property type="entry name" value="p-GlycoProtein related"/>
    <property type="match status" value="1"/>
</dbReference>
<evidence type="ECO:0000259" key="12">
    <source>
        <dbReference type="PROSITE" id="PS50893"/>
    </source>
</evidence>
<evidence type="ECO:0000256" key="8">
    <source>
        <dbReference type="ARBA" id="ARBA00022989"/>
    </source>
</evidence>
<keyword evidence="10" id="KW-0325">Glycoprotein</keyword>
<dbReference type="SUPFAM" id="SSF52540">
    <property type="entry name" value="P-loop containing nucleoside triphosphate hydrolases"/>
    <property type="match status" value="2"/>
</dbReference>
<dbReference type="GO" id="GO:0016020">
    <property type="term" value="C:membrane"/>
    <property type="evidence" value="ECO:0007669"/>
    <property type="project" value="UniProtKB-SubCell"/>
</dbReference>
<dbReference type="InterPro" id="IPR003593">
    <property type="entry name" value="AAA+_ATPase"/>
</dbReference>
<comment type="similarity">
    <text evidence="2">Belongs to the ABC transporter superfamily. ABCB family. Multidrug resistance exporter (TC 3.A.1.201) subfamily.</text>
</comment>
<keyword evidence="5" id="KW-0677">Repeat</keyword>
<evidence type="ECO:0000256" key="1">
    <source>
        <dbReference type="ARBA" id="ARBA00004141"/>
    </source>
</evidence>
<evidence type="ECO:0000256" key="2">
    <source>
        <dbReference type="ARBA" id="ARBA00007577"/>
    </source>
</evidence>
<dbReference type="InterPro" id="IPR027417">
    <property type="entry name" value="P-loop_NTPase"/>
</dbReference>
<evidence type="ECO:0000313" key="14">
    <source>
        <dbReference type="EMBL" id="CAD2157567.1"/>
    </source>
</evidence>
<reference evidence="14 15" key="1">
    <citation type="submission" date="2020-08" db="EMBL/GenBank/DDBJ databases">
        <authorList>
            <person name="Koutsovoulos G."/>
            <person name="Danchin GJ E."/>
        </authorList>
    </citation>
    <scope>NUCLEOTIDE SEQUENCE [LARGE SCALE GENOMIC DNA]</scope>
</reference>
<dbReference type="PANTHER" id="PTHR43394:SF1">
    <property type="entry name" value="ATP-BINDING CASSETTE SUB-FAMILY B MEMBER 10, MITOCHONDRIAL"/>
    <property type="match status" value="1"/>
</dbReference>
<dbReference type="PROSITE" id="PS50893">
    <property type="entry name" value="ABC_TRANSPORTER_2"/>
    <property type="match status" value="2"/>
</dbReference>
<dbReference type="SUPFAM" id="SSF90123">
    <property type="entry name" value="ABC transporter transmembrane region"/>
    <property type="match status" value="2"/>
</dbReference>
<dbReference type="Pfam" id="PF00664">
    <property type="entry name" value="ABC_membrane"/>
    <property type="match status" value="2"/>
</dbReference>
<evidence type="ECO:0000256" key="5">
    <source>
        <dbReference type="ARBA" id="ARBA00022737"/>
    </source>
</evidence>
<feature type="transmembrane region" description="Helical" evidence="11">
    <location>
        <begin position="116"/>
        <end position="138"/>
    </location>
</feature>